<dbReference type="CDD" id="cd07185">
    <property type="entry name" value="OmpA_C-like"/>
    <property type="match status" value="1"/>
</dbReference>
<evidence type="ECO:0000259" key="4">
    <source>
        <dbReference type="PROSITE" id="PS51123"/>
    </source>
</evidence>
<dbReference type="SUPFAM" id="SSF103088">
    <property type="entry name" value="OmpA-like"/>
    <property type="match status" value="1"/>
</dbReference>
<dbReference type="Proteomes" id="UP000010880">
    <property type="component" value="Chromosome"/>
</dbReference>
<dbReference type="STRING" id="748449.Halha_1102"/>
<gene>
    <name evidence="5" type="ordered locus">Halha_1102</name>
</gene>
<dbReference type="KEGG" id="hhl:Halha_1102"/>
<keyword evidence="3" id="KW-1133">Transmembrane helix</keyword>
<organism evidence="5 6">
    <name type="scientific">Halobacteroides halobius (strain ATCC 35273 / DSM 5150 / MD-1)</name>
    <dbReference type="NCBI Taxonomy" id="748449"/>
    <lineage>
        <taxon>Bacteria</taxon>
        <taxon>Bacillati</taxon>
        <taxon>Bacillota</taxon>
        <taxon>Clostridia</taxon>
        <taxon>Halanaerobiales</taxon>
        <taxon>Halobacteroidaceae</taxon>
        <taxon>Halobacteroides</taxon>
    </lineage>
</organism>
<sequence length="228" mass="26900">MFNKPIKKKKTTKDEEIDYWLSYSDLMASILIIFILLFTYKILDYNQTLEKKENKIKELTKLRQMVITKLVEEFGNEIQIDPKTGVIKLKSNILFDYDQSNLKPKGKEFLQKFVPRYLKVLLGDKQIKKNISRIVIEGHTDNQGSYLYNLELSQARAFNVVKYIYSDNVQSKYKDDLEDFVAAIGRSEMDLIKDKAGNVIKDKSRRVEFKFELKNEKILKEILHEVKK</sequence>
<evidence type="ECO:0000256" key="2">
    <source>
        <dbReference type="SAM" id="Coils"/>
    </source>
</evidence>
<dbReference type="InterPro" id="IPR050330">
    <property type="entry name" value="Bact_OuterMem_StrucFunc"/>
</dbReference>
<evidence type="ECO:0000256" key="3">
    <source>
        <dbReference type="SAM" id="Phobius"/>
    </source>
</evidence>
<name>L0K7Q5_HALHC</name>
<dbReference type="eggNOG" id="COG1360">
    <property type="taxonomic scope" value="Bacteria"/>
</dbReference>
<accession>L0K7Q5</accession>
<proteinExistence type="predicted"/>
<dbReference type="InterPro" id="IPR006665">
    <property type="entry name" value="OmpA-like"/>
</dbReference>
<dbReference type="PATRIC" id="fig|748449.3.peg.1058"/>
<evidence type="ECO:0000313" key="6">
    <source>
        <dbReference type="Proteomes" id="UP000010880"/>
    </source>
</evidence>
<evidence type="ECO:0000313" key="5">
    <source>
        <dbReference type="EMBL" id="AGB41056.1"/>
    </source>
</evidence>
<keyword evidence="3" id="KW-0812">Transmembrane</keyword>
<dbReference type="AlphaFoldDB" id="L0K7Q5"/>
<dbReference type="Gene3D" id="3.30.1330.60">
    <property type="entry name" value="OmpA-like domain"/>
    <property type="match status" value="1"/>
</dbReference>
<feature type="coiled-coil region" evidence="2">
    <location>
        <begin position="42"/>
        <end position="69"/>
    </location>
</feature>
<dbReference type="HOGENOM" id="CLU_016890_2_2_9"/>
<dbReference type="EMBL" id="CP003359">
    <property type="protein sequence ID" value="AGB41056.1"/>
    <property type="molecule type" value="Genomic_DNA"/>
</dbReference>
<evidence type="ECO:0000256" key="1">
    <source>
        <dbReference type="PROSITE-ProRule" id="PRU00473"/>
    </source>
</evidence>
<protein>
    <submittedName>
        <fullName evidence="5">Outer membrane protein/peptidoglycan-associated (Lipo)protein</fullName>
    </submittedName>
</protein>
<dbReference type="PANTHER" id="PTHR30329">
    <property type="entry name" value="STATOR ELEMENT OF FLAGELLAR MOTOR COMPLEX"/>
    <property type="match status" value="1"/>
</dbReference>
<dbReference type="RefSeq" id="WP_015326781.1">
    <property type="nucleotide sequence ID" value="NC_019978.1"/>
</dbReference>
<reference evidence="6" key="1">
    <citation type="submission" date="2012-02" db="EMBL/GenBank/DDBJ databases">
        <title>The complete genome of Halobacteroides halobius DSM 5150.</title>
        <authorList>
            <person name="Lucas S."/>
            <person name="Copeland A."/>
            <person name="Lapidus A."/>
            <person name="Glavina del Rio T."/>
            <person name="Dalin E."/>
            <person name="Tice H."/>
            <person name="Bruce D."/>
            <person name="Goodwin L."/>
            <person name="Pitluck S."/>
            <person name="Peters L."/>
            <person name="Mikhailova N."/>
            <person name="Gu W."/>
            <person name="Kyrpides N."/>
            <person name="Mavromatis K."/>
            <person name="Ivanova N."/>
            <person name="Brettin T."/>
            <person name="Detter J.C."/>
            <person name="Han C."/>
            <person name="Larimer F."/>
            <person name="Land M."/>
            <person name="Hauser L."/>
            <person name="Markowitz V."/>
            <person name="Cheng J.-F."/>
            <person name="Hugenholtz P."/>
            <person name="Woyke T."/>
            <person name="Wu D."/>
            <person name="Tindall B."/>
            <person name="Pomrenke H."/>
            <person name="Brambilla E."/>
            <person name="Klenk H.-P."/>
            <person name="Eisen J.A."/>
        </authorList>
    </citation>
    <scope>NUCLEOTIDE SEQUENCE [LARGE SCALE GENOMIC DNA]</scope>
    <source>
        <strain evidence="6">ATCC 35273 / DSM 5150 / MD-1</strain>
    </source>
</reference>
<keyword evidence="1 3" id="KW-0472">Membrane</keyword>
<feature type="transmembrane region" description="Helical" evidence="3">
    <location>
        <begin position="20"/>
        <end position="43"/>
    </location>
</feature>
<dbReference type="GO" id="GO:0016020">
    <property type="term" value="C:membrane"/>
    <property type="evidence" value="ECO:0007669"/>
    <property type="project" value="UniProtKB-UniRule"/>
</dbReference>
<feature type="domain" description="OmpA-like" evidence="4">
    <location>
        <begin position="82"/>
        <end position="215"/>
    </location>
</feature>
<dbReference type="Pfam" id="PF00691">
    <property type="entry name" value="OmpA"/>
    <property type="match status" value="1"/>
</dbReference>
<keyword evidence="2" id="KW-0175">Coiled coil</keyword>
<dbReference type="OrthoDB" id="9805566at2"/>
<dbReference type="PROSITE" id="PS51123">
    <property type="entry name" value="OMPA_2"/>
    <property type="match status" value="1"/>
</dbReference>
<dbReference type="InterPro" id="IPR036737">
    <property type="entry name" value="OmpA-like_sf"/>
</dbReference>
<keyword evidence="6" id="KW-1185">Reference proteome</keyword>
<dbReference type="PANTHER" id="PTHR30329:SF21">
    <property type="entry name" value="LIPOPROTEIN YIAD-RELATED"/>
    <property type="match status" value="1"/>
</dbReference>